<proteinExistence type="predicted"/>
<evidence type="ECO:0000313" key="2">
    <source>
        <dbReference type="Proteomes" id="UP001058074"/>
    </source>
</evidence>
<comment type="caution">
    <text evidence="1">The sequence shown here is derived from an EMBL/GenBank/DDBJ whole genome shotgun (WGS) entry which is preliminary data.</text>
</comment>
<sequence length="340" mass="37773">MKKKSKLLVSLSLAFVLAASLVSCGNKKTSSTTTVRLNEVTRSVFYAPMYVAMNEGFFKDEGIEIDLSTGQGADKTMQQVLSKNADIGFCGPEQVMYIYNQGREDYPVVFAQLTQRDGSFLVGRSEDKNFNWDSIRGKSIIGGRPGGVPEMAFEYVLKKNSIDVKKDIKLITNISFANTGGAFKGGLGDYVTLFEPTGSMLEKEKSGYIVSSVGAEAGSLPYTCYFATKSYIDKNKSVVESFTKAIHRGQLWVQSHSDKEVATSIKSFFPGTDIDLLTNVTKNYRDIKAFAETPSIKEEDYNRLMDIMQSYNKSLLPKRPDFKTIVNNEFADKVTKDVTK</sequence>
<dbReference type="Proteomes" id="UP001058074">
    <property type="component" value="Unassembled WGS sequence"/>
</dbReference>
<keyword evidence="2" id="KW-1185">Reference proteome</keyword>
<protein>
    <submittedName>
        <fullName evidence="1">ABC transporter substrate-binding protein</fullName>
    </submittedName>
</protein>
<organism evidence="1 2">
    <name type="scientific">Inconstantimicrobium mannanitabidum</name>
    <dbReference type="NCBI Taxonomy" id="1604901"/>
    <lineage>
        <taxon>Bacteria</taxon>
        <taxon>Bacillati</taxon>
        <taxon>Bacillota</taxon>
        <taxon>Clostridia</taxon>
        <taxon>Eubacteriales</taxon>
        <taxon>Clostridiaceae</taxon>
        <taxon>Inconstantimicrobium</taxon>
    </lineage>
</organism>
<reference evidence="1" key="1">
    <citation type="journal article" date="2025" name="Int. J. Syst. Evol. Microbiol.">
        <title>Inconstantimicrobium mannanitabidum sp. nov., a novel member of the family Clostridiaceae isolated from anoxic soil under the treatment of reductive soil disinfestation.</title>
        <authorList>
            <person name="Ueki A."/>
            <person name="Tonouchi A."/>
            <person name="Honma S."/>
            <person name="Kaku N."/>
            <person name="Ueki K."/>
        </authorList>
    </citation>
    <scope>NUCLEOTIDE SEQUENCE</scope>
    <source>
        <strain evidence="1">TW13</strain>
    </source>
</reference>
<name>A0ACB5RC31_9CLOT</name>
<evidence type="ECO:0000313" key="1">
    <source>
        <dbReference type="EMBL" id="GKX66817.1"/>
    </source>
</evidence>
<accession>A0ACB5RC31</accession>
<dbReference type="EMBL" id="BROD01000001">
    <property type="protein sequence ID" value="GKX66817.1"/>
    <property type="molecule type" value="Genomic_DNA"/>
</dbReference>
<gene>
    <name evidence="1" type="ORF">rsdtw13_20750</name>
</gene>